<dbReference type="InterPro" id="IPR053146">
    <property type="entry name" value="QDO-like"/>
</dbReference>
<keyword evidence="3" id="KW-1185">Reference proteome</keyword>
<dbReference type="Gene3D" id="2.60.120.10">
    <property type="entry name" value="Jelly Rolls"/>
    <property type="match status" value="1"/>
</dbReference>
<dbReference type="PANTHER" id="PTHR36440:SF1">
    <property type="entry name" value="PUTATIVE (AFU_ORTHOLOGUE AFUA_8G07350)-RELATED"/>
    <property type="match status" value="1"/>
</dbReference>
<reference evidence="2 3" key="1">
    <citation type="submission" date="2018-11" db="EMBL/GenBank/DDBJ databases">
        <title>Complete genome sequence of Nocardioides baekrokdamisoli strain KCTC 39748.</title>
        <authorList>
            <person name="Kang S.W."/>
            <person name="Lee K.C."/>
            <person name="Kim K.K."/>
            <person name="Kim J.S."/>
            <person name="Kim D.S."/>
            <person name="Ko S.H."/>
            <person name="Yang S.H."/>
            <person name="Shin Y.K."/>
            <person name="Lee J.S."/>
        </authorList>
    </citation>
    <scope>NUCLEOTIDE SEQUENCE [LARGE SCALE GENOMIC DNA]</scope>
    <source>
        <strain evidence="2 3">KCTC 39748</strain>
    </source>
</reference>
<dbReference type="Proteomes" id="UP000271573">
    <property type="component" value="Chromosome"/>
</dbReference>
<dbReference type="InterPro" id="IPR011051">
    <property type="entry name" value="RmlC_Cupin_sf"/>
</dbReference>
<proteinExistence type="predicted"/>
<dbReference type="Pfam" id="PF07883">
    <property type="entry name" value="Cupin_2"/>
    <property type="match status" value="1"/>
</dbReference>
<name>A0A3G9IHB7_9ACTN</name>
<protein>
    <recommendedName>
        <fullName evidence="1">Cupin type-2 domain-containing protein</fullName>
    </recommendedName>
</protein>
<gene>
    <name evidence="2" type="ORF">Back2_27370</name>
</gene>
<accession>A0A3G9IHB7</accession>
<evidence type="ECO:0000313" key="2">
    <source>
        <dbReference type="EMBL" id="BBH18450.1"/>
    </source>
</evidence>
<evidence type="ECO:0000259" key="1">
    <source>
        <dbReference type="Pfam" id="PF07883"/>
    </source>
</evidence>
<dbReference type="InterPro" id="IPR014710">
    <property type="entry name" value="RmlC-like_jellyroll"/>
</dbReference>
<organism evidence="2 3">
    <name type="scientific">Nocardioides baekrokdamisoli</name>
    <dbReference type="NCBI Taxonomy" id="1804624"/>
    <lineage>
        <taxon>Bacteria</taxon>
        <taxon>Bacillati</taxon>
        <taxon>Actinomycetota</taxon>
        <taxon>Actinomycetes</taxon>
        <taxon>Propionibacteriales</taxon>
        <taxon>Nocardioidaceae</taxon>
        <taxon>Nocardioides</taxon>
    </lineage>
</organism>
<dbReference type="AlphaFoldDB" id="A0A3G9IHB7"/>
<dbReference type="RefSeq" id="WP_164512600.1">
    <property type="nucleotide sequence ID" value="NZ_AP019307.1"/>
</dbReference>
<dbReference type="SUPFAM" id="SSF51182">
    <property type="entry name" value="RmlC-like cupins"/>
    <property type="match status" value="1"/>
</dbReference>
<dbReference type="InterPro" id="IPR013096">
    <property type="entry name" value="Cupin_2"/>
</dbReference>
<dbReference type="PANTHER" id="PTHR36440">
    <property type="entry name" value="PUTATIVE (AFU_ORTHOLOGUE AFUA_8G07350)-RELATED"/>
    <property type="match status" value="1"/>
</dbReference>
<evidence type="ECO:0000313" key="3">
    <source>
        <dbReference type="Proteomes" id="UP000271573"/>
    </source>
</evidence>
<dbReference type="EMBL" id="AP019307">
    <property type="protein sequence ID" value="BBH18450.1"/>
    <property type="molecule type" value="Genomic_DNA"/>
</dbReference>
<dbReference type="KEGG" id="nbe:Back2_27370"/>
<feature type="domain" description="Cupin type-2" evidence="1">
    <location>
        <begin position="38"/>
        <end position="108"/>
    </location>
</feature>
<sequence length="151" mass="15967">MTVTLSAPGTGESFVAAGCQFRVLSDGTATNKRIGMVECELAPGWGGPPQHVHREHDETFFVVSGTVLFTSGADTLLAPAGSLVTAPIGDPHTFANADSSAPATLLCTVTPERYINYFRELADLPPGPDGRMDPAQILAIMSRYATEPYRG</sequence>